<reference evidence="1" key="1">
    <citation type="submission" date="2020-04" db="EMBL/GenBank/DDBJ databases">
        <title>Deep metagenomics examines the oral microbiome during advanced dental caries in children, revealing novel taxa and co-occurrences with host molecules.</title>
        <authorList>
            <person name="Baker J.L."/>
            <person name="Morton J.T."/>
            <person name="Dinis M."/>
            <person name="Alvarez R."/>
            <person name="Tran N.C."/>
            <person name="Knight R."/>
            <person name="Edlund A."/>
        </authorList>
    </citation>
    <scope>NUCLEOTIDE SEQUENCE</scope>
    <source>
        <strain evidence="1">JCVI_38_bin.5</strain>
    </source>
</reference>
<accession>A0A930W0W8</accession>
<dbReference type="Proteomes" id="UP000698335">
    <property type="component" value="Unassembled WGS sequence"/>
</dbReference>
<name>A0A930W0W8_9ACTN</name>
<dbReference type="InterPro" id="IPR036412">
    <property type="entry name" value="HAD-like_sf"/>
</dbReference>
<dbReference type="EMBL" id="JABZGW010000061">
    <property type="protein sequence ID" value="MBF4807510.1"/>
    <property type="molecule type" value="Genomic_DNA"/>
</dbReference>
<dbReference type="GO" id="GO:0008962">
    <property type="term" value="F:phosphatidylglycerophosphatase activity"/>
    <property type="evidence" value="ECO:0007669"/>
    <property type="project" value="InterPro"/>
</dbReference>
<protein>
    <submittedName>
        <fullName evidence="1">YqeG family HAD IIIA-type phosphatase</fullName>
    </submittedName>
</protein>
<dbReference type="InterPro" id="IPR023214">
    <property type="entry name" value="HAD_sf"/>
</dbReference>
<dbReference type="NCBIfam" id="TIGR01668">
    <property type="entry name" value="YqeG_hyp_ppase"/>
    <property type="match status" value="1"/>
</dbReference>
<organism evidence="1 2">
    <name type="scientific">Lancefieldella rimae</name>
    <dbReference type="NCBI Taxonomy" id="1383"/>
    <lineage>
        <taxon>Bacteria</taxon>
        <taxon>Bacillati</taxon>
        <taxon>Actinomycetota</taxon>
        <taxon>Coriobacteriia</taxon>
        <taxon>Coriobacteriales</taxon>
        <taxon>Atopobiaceae</taxon>
        <taxon>Lancefieldella</taxon>
    </lineage>
</organism>
<dbReference type="InterPro" id="IPR010021">
    <property type="entry name" value="PGPP1/Gep4"/>
</dbReference>
<evidence type="ECO:0000313" key="2">
    <source>
        <dbReference type="Proteomes" id="UP000698335"/>
    </source>
</evidence>
<comment type="caution">
    <text evidence="1">The sequence shown here is derived from an EMBL/GenBank/DDBJ whole genome shotgun (WGS) entry which is preliminary data.</text>
</comment>
<dbReference type="SUPFAM" id="SSF56784">
    <property type="entry name" value="HAD-like"/>
    <property type="match status" value="1"/>
</dbReference>
<dbReference type="Pfam" id="PF13242">
    <property type="entry name" value="Hydrolase_like"/>
    <property type="match status" value="1"/>
</dbReference>
<dbReference type="AlphaFoldDB" id="A0A930W0W8"/>
<proteinExistence type="predicted"/>
<dbReference type="InterPro" id="IPR006549">
    <property type="entry name" value="HAD-SF_hydro_IIIA"/>
</dbReference>
<gene>
    <name evidence="1" type="ORF">HXK26_02275</name>
</gene>
<dbReference type="NCBIfam" id="TIGR01662">
    <property type="entry name" value="HAD-SF-IIIA"/>
    <property type="match status" value="1"/>
</dbReference>
<evidence type="ECO:0000313" key="1">
    <source>
        <dbReference type="EMBL" id="MBF4807510.1"/>
    </source>
</evidence>
<sequence length="167" mass="18273">MGIFSASAYVASVDRIDVDALVDGGVKLVLLDRDNTCVPRDAKVAPKDVCSWFEYAQSKGLTLCLVSNNIHLDQVQRSARELGIDGVGCALKPLPTAVFAALRRFGVKKHETVLIGDQLFTDIAAGNLAGVKTILVRPQSEVDLWYTKLLRHVERIVLGHVKFEGEE</sequence>
<dbReference type="Gene3D" id="3.40.50.1000">
    <property type="entry name" value="HAD superfamily/HAD-like"/>
    <property type="match status" value="1"/>
</dbReference>